<proteinExistence type="predicted"/>
<protein>
    <recommendedName>
        <fullName evidence="9">Protein kinase domain-containing protein</fullName>
    </recommendedName>
</protein>
<dbReference type="Ensembl" id="ENSCPBT00000002794.1">
    <property type="protein sequence ID" value="ENSCPBP00000002288.1"/>
    <property type="gene ID" value="ENSCPBG00000001845.1"/>
</dbReference>
<keyword evidence="6" id="KW-0418">Kinase</keyword>
<sequence>MLKMQSTPNYLWNMDDVLGQGATASVYKARSKRSGELVAVKVFNNASYLRPQEVQMREFEVLRKLNHKNIVKLFAVEETTQGNSKQKVLVMEYCSRGSLLSVLEDPENSFGLSESEFLIVLHCVGKSQSYWLGCLWRERGINGCLMQLVGTWDLHSTVYKNGHTGSDQRSI</sequence>
<keyword evidence="4" id="KW-0808">Transferase</keyword>
<evidence type="ECO:0000256" key="2">
    <source>
        <dbReference type="ARBA" id="ARBA00022490"/>
    </source>
</evidence>
<dbReference type="SUPFAM" id="SSF56112">
    <property type="entry name" value="Protein kinase-like (PK-like)"/>
    <property type="match status" value="1"/>
</dbReference>
<evidence type="ECO:0000256" key="3">
    <source>
        <dbReference type="ARBA" id="ARBA00022527"/>
    </source>
</evidence>
<dbReference type="PANTHER" id="PTHR22969:SF10">
    <property type="entry name" value="INHIBITOR OF NUCLEAR FACTOR KAPPA-B KINASE SUBUNIT EPSILON"/>
    <property type="match status" value="1"/>
</dbReference>
<accession>A0A8C3F4U0</accession>
<evidence type="ECO:0000259" key="9">
    <source>
        <dbReference type="PROSITE" id="PS50011"/>
    </source>
</evidence>
<evidence type="ECO:0000313" key="10">
    <source>
        <dbReference type="Ensembl" id="ENSCPBP00000002288.1"/>
    </source>
</evidence>
<dbReference type="Gene3D" id="3.30.200.20">
    <property type="entry name" value="Phosphorylase Kinase, domain 1"/>
    <property type="match status" value="1"/>
</dbReference>
<reference evidence="10" key="1">
    <citation type="submission" date="2025-08" db="UniProtKB">
        <authorList>
            <consortium name="Ensembl"/>
        </authorList>
    </citation>
    <scope>IDENTIFICATION</scope>
</reference>
<dbReference type="GeneTree" id="ENSGT00950000182937"/>
<comment type="subcellular location">
    <subcellularLocation>
        <location evidence="1">Cytoplasm</location>
    </subcellularLocation>
</comment>
<evidence type="ECO:0000256" key="5">
    <source>
        <dbReference type="ARBA" id="ARBA00022741"/>
    </source>
</evidence>
<dbReference type="InterPro" id="IPR017441">
    <property type="entry name" value="Protein_kinase_ATP_BS"/>
</dbReference>
<keyword evidence="5 8" id="KW-0547">Nucleotide-binding</keyword>
<name>A0A8C3F4U0_CHRPI</name>
<keyword evidence="11" id="KW-1185">Reference proteome</keyword>
<dbReference type="AlphaFoldDB" id="A0A8C3F4U0"/>
<feature type="domain" description="Protein kinase" evidence="9">
    <location>
        <begin position="12"/>
        <end position="171"/>
    </location>
</feature>
<evidence type="ECO:0000313" key="11">
    <source>
        <dbReference type="Proteomes" id="UP000694380"/>
    </source>
</evidence>
<evidence type="ECO:0000256" key="7">
    <source>
        <dbReference type="ARBA" id="ARBA00022840"/>
    </source>
</evidence>
<feature type="binding site" evidence="8">
    <location>
        <position position="41"/>
    </location>
    <ligand>
        <name>ATP</name>
        <dbReference type="ChEBI" id="CHEBI:30616"/>
    </ligand>
</feature>
<dbReference type="FunFam" id="3.30.200.20:FF:000106">
    <property type="entry name" value="serine/threonine-protein kinase TBK1 isoform X1"/>
    <property type="match status" value="1"/>
</dbReference>
<dbReference type="PANTHER" id="PTHR22969">
    <property type="entry name" value="IKB KINASE"/>
    <property type="match status" value="1"/>
</dbReference>
<dbReference type="InterPro" id="IPR051180">
    <property type="entry name" value="IKK"/>
</dbReference>
<dbReference type="PROSITE" id="PS50011">
    <property type="entry name" value="PROTEIN_KINASE_DOM"/>
    <property type="match status" value="1"/>
</dbReference>
<dbReference type="GO" id="GO:0005524">
    <property type="term" value="F:ATP binding"/>
    <property type="evidence" value="ECO:0007669"/>
    <property type="project" value="UniProtKB-UniRule"/>
</dbReference>
<keyword evidence="2" id="KW-0963">Cytoplasm</keyword>
<dbReference type="InterPro" id="IPR000719">
    <property type="entry name" value="Prot_kinase_dom"/>
</dbReference>
<evidence type="ECO:0000256" key="4">
    <source>
        <dbReference type="ARBA" id="ARBA00022679"/>
    </source>
</evidence>
<reference evidence="10" key="2">
    <citation type="submission" date="2025-09" db="UniProtKB">
        <authorList>
            <consortium name="Ensembl"/>
        </authorList>
    </citation>
    <scope>IDENTIFICATION</scope>
</reference>
<dbReference type="Proteomes" id="UP000694380">
    <property type="component" value="Unplaced"/>
</dbReference>
<dbReference type="Pfam" id="PF00069">
    <property type="entry name" value="Pkinase"/>
    <property type="match status" value="1"/>
</dbReference>
<keyword evidence="3" id="KW-0723">Serine/threonine-protein kinase</keyword>
<keyword evidence="7 8" id="KW-0067">ATP-binding</keyword>
<dbReference type="PROSITE" id="PS00107">
    <property type="entry name" value="PROTEIN_KINASE_ATP"/>
    <property type="match status" value="1"/>
</dbReference>
<organism evidence="10 11">
    <name type="scientific">Chrysemys picta bellii</name>
    <name type="common">Western painted turtle</name>
    <name type="synonym">Emys bellii</name>
    <dbReference type="NCBI Taxonomy" id="8478"/>
    <lineage>
        <taxon>Eukaryota</taxon>
        <taxon>Metazoa</taxon>
        <taxon>Chordata</taxon>
        <taxon>Craniata</taxon>
        <taxon>Vertebrata</taxon>
        <taxon>Euteleostomi</taxon>
        <taxon>Archelosauria</taxon>
        <taxon>Testudinata</taxon>
        <taxon>Testudines</taxon>
        <taxon>Cryptodira</taxon>
        <taxon>Durocryptodira</taxon>
        <taxon>Testudinoidea</taxon>
        <taxon>Emydidae</taxon>
        <taxon>Chrysemys</taxon>
    </lineage>
</organism>
<dbReference type="OMA" id="YLWNTED"/>
<dbReference type="GO" id="GO:0005737">
    <property type="term" value="C:cytoplasm"/>
    <property type="evidence" value="ECO:0007669"/>
    <property type="project" value="UniProtKB-SubCell"/>
</dbReference>
<evidence type="ECO:0000256" key="8">
    <source>
        <dbReference type="PROSITE-ProRule" id="PRU10141"/>
    </source>
</evidence>
<dbReference type="GO" id="GO:0004674">
    <property type="term" value="F:protein serine/threonine kinase activity"/>
    <property type="evidence" value="ECO:0007669"/>
    <property type="project" value="UniProtKB-KW"/>
</dbReference>
<evidence type="ECO:0000256" key="6">
    <source>
        <dbReference type="ARBA" id="ARBA00022777"/>
    </source>
</evidence>
<evidence type="ECO:0000256" key="1">
    <source>
        <dbReference type="ARBA" id="ARBA00004496"/>
    </source>
</evidence>
<dbReference type="InterPro" id="IPR011009">
    <property type="entry name" value="Kinase-like_dom_sf"/>
</dbReference>